<dbReference type="PANTHER" id="PTHR31845">
    <property type="entry name" value="FINGER DOMAIN PROTEIN, PUTATIVE-RELATED"/>
    <property type="match status" value="1"/>
</dbReference>
<dbReference type="GO" id="GO:0005739">
    <property type="term" value="C:mitochondrion"/>
    <property type="evidence" value="ECO:0007669"/>
    <property type="project" value="UniProtKB-SubCell"/>
</dbReference>
<keyword evidence="7" id="KW-0175">Coiled coil</keyword>
<comment type="subcellular location">
    <subcellularLocation>
        <location evidence="3">Membrane</location>
    </subcellularLocation>
    <subcellularLocation>
        <location evidence="2">Mitochondrion</location>
    </subcellularLocation>
    <subcellularLocation>
        <location evidence="1">Nucleus</location>
    </subcellularLocation>
</comment>
<evidence type="ECO:0000256" key="4">
    <source>
        <dbReference type="ARBA" id="ARBA00022692"/>
    </source>
</evidence>
<evidence type="ECO:0000256" key="5">
    <source>
        <dbReference type="ARBA" id="ARBA00022989"/>
    </source>
</evidence>
<evidence type="ECO:0000256" key="13">
    <source>
        <dbReference type="SAM" id="MobiDB-lite"/>
    </source>
</evidence>
<keyword evidence="12" id="KW-0539">Nucleus</keyword>
<organism evidence="14 15">
    <name type="scientific">Parascedosporium putredinis</name>
    <dbReference type="NCBI Taxonomy" id="1442378"/>
    <lineage>
        <taxon>Eukaryota</taxon>
        <taxon>Fungi</taxon>
        <taxon>Dikarya</taxon>
        <taxon>Ascomycota</taxon>
        <taxon>Pezizomycotina</taxon>
        <taxon>Sordariomycetes</taxon>
        <taxon>Hypocreomycetidae</taxon>
        <taxon>Microascales</taxon>
        <taxon>Microascaceae</taxon>
        <taxon>Parascedosporium</taxon>
    </lineage>
</organism>
<comment type="caution">
    <text evidence="14">The sequence shown here is derived from an EMBL/GenBank/DDBJ whole genome shotgun (WGS) entry which is preliminary data.</text>
</comment>
<sequence>MPRLLQPLRAPPLQPYRFAAFRSGGRVHCAAPAALLANRRAFHATAPRSQKGQHFDTLIFVQRLKEEGFTEEQAAALMKILNDVMEESMQTLSRTMVPARTPPARPTPKSRLCQATLRAPGRIREEALGQELTMKETEARVDQEVALLREKLEQVKFQSLQWLIGVCTGFSALMLGPGMSCERCHRLSKPCLPATYTRKRGSKRQTRTAQLEEKLEDLVSLLKSQQDKPATSPCHTHAHSHGSPSLRAANGLMSPAATHSTSTSVACNSPPSCQQPRPEDLSNEELETCLEMFKRIHLSYMPFVSIPENATAKELKDKRPFFFMCILACTHKVTLTRFAICDRIREVLGQKILVSNERSIDLLLGLITILAWSIYQARGKPFNWMFCHIAMAMAGDLGLDRPIQLEKGDAKFSFTGRCHGGLVSRNLNHEERRAVLACFIICSTIGGFLQRPNPMHWSPLLQQCLDVLHAAQDTPRDQLLIAQVQMQRLLDDIAQTPWRSSETSHDMNIEISPAFYIKIFLNRLQDIMLSVSDPEIAQSRILRITRQAVEIAIRELILHASPSAVVNGGNPDVTRIDLLYNCLHAVKGWFDEFFSFPVADYAGITFNIFSGLAIGFQTLYRLSVLETPGWDRAAVRSTASLLDLLDRCADNIAQVTVVVGIDTTGVEDGDVFSRAARLVRNQRANCAQALEQVGAAAAHAEGRQPRQPTGSEWLFVISGPDELAASPPATGQTPRLAPSAGPNVQRIHLVDEWTWSEPNPLQLAPNVALCNARKAADPPYIRLPLAQSGPSGGVPSSAGAEFGSDSGRLSTVASLTPDNAPPPPDKGLRSYHDPSYLTGIGSAFASEMGEISAPRSFHRGSA</sequence>
<dbReference type="GO" id="GO:0000976">
    <property type="term" value="F:transcription cis-regulatory region binding"/>
    <property type="evidence" value="ECO:0007669"/>
    <property type="project" value="TreeGrafter"/>
</dbReference>
<keyword evidence="8" id="KW-0238">DNA-binding</keyword>
<keyword evidence="10" id="KW-0472">Membrane</keyword>
<protein>
    <submittedName>
        <fullName evidence="14">Uncharacterized protein</fullName>
    </submittedName>
</protein>
<keyword evidence="11" id="KW-0804">Transcription</keyword>
<dbReference type="GO" id="GO:0000981">
    <property type="term" value="F:DNA-binding transcription factor activity, RNA polymerase II-specific"/>
    <property type="evidence" value="ECO:0007669"/>
    <property type="project" value="TreeGrafter"/>
</dbReference>
<evidence type="ECO:0000256" key="10">
    <source>
        <dbReference type="ARBA" id="ARBA00023136"/>
    </source>
</evidence>
<dbReference type="InterPro" id="IPR024461">
    <property type="entry name" value="CCDC90-like"/>
</dbReference>
<proteinExistence type="predicted"/>
<dbReference type="GO" id="GO:0016020">
    <property type="term" value="C:membrane"/>
    <property type="evidence" value="ECO:0007669"/>
    <property type="project" value="UniProtKB-SubCell"/>
</dbReference>
<dbReference type="Pfam" id="PF07798">
    <property type="entry name" value="CCDC90-like"/>
    <property type="match status" value="2"/>
</dbReference>
<evidence type="ECO:0000313" key="15">
    <source>
        <dbReference type="Proteomes" id="UP000838763"/>
    </source>
</evidence>
<evidence type="ECO:0000256" key="3">
    <source>
        <dbReference type="ARBA" id="ARBA00004370"/>
    </source>
</evidence>
<dbReference type="Gene3D" id="1.20.5.340">
    <property type="match status" value="1"/>
</dbReference>
<evidence type="ECO:0000256" key="9">
    <source>
        <dbReference type="ARBA" id="ARBA00023128"/>
    </source>
</evidence>
<feature type="region of interest" description="Disordered" evidence="13">
    <location>
        <begin position="784"/>
        <end position="832"/>
    </location>
</feature>
<dbReference type="Proteomes" id="UP000838763">
    <property type="component" value="Unassembled WGS sequence"/>
</dbReference>
<dbReference type="OrthoDB" id="5226580at2759"/>
<keyword evidence="15" id="KW-1185">Reference proteome</keyword>
<keyword evidence="6" id="KW-0805">Transcription regulation</keyword>
<evidence type="ECO:0000256" key="7">
    <source>
        <dbReference type="ARBA" id="ARBA00023054"/>
    </source>
</evidence>
<gene>
    <name evidence="14" type="ORF">PPNO1_LOCUS5773</name>
</gene>
<feature type="region of interest" description="Disordered" evidence="13">
    <location>
        <begin position="226"/>
        <end position="280"/>
    </location>
</feature>
<keyword evidence="5" id="KW-1133">Transmembrane helix</keyword>
<evidence type="ECO:0000256" key="6">
    <source>
        <dbReference type="ARBA" id="ARBA00023015"/>
    </source>
</evidence>
<dbReference type="AlphaFoldDB" id="A0A9P1H6A4"/>
<dbReference type="EMBL" id="CALLCH030000015">
    <property type="protein sequence ID" value="CAI4216110.1"/>
    <property type="molecule type" value="Genomic_DNA"/>
</dbReference>
<evidence type="ECO:0000256" key="1">
    <source>
        <dbReference type="ARBA" id="ARBA00004123"/>
    </source>
</evidence>
<evidence type="ECO:0000256" key="11">
    <source>
        <dbReference type="ARBA" id="ARBA00023163"/>
    </source>
</evidence>
<dbReference type="PANTHER" id="PTHR31845:SF32">
    <property type="entry name" value="MISCELLANEOUS ZN(II)2CYS6 TRANSCRIPTION FACTOR (EUROFUNG)-RELATED"/>
    <property type="match status" value="1"/>
</dbReference>
<name>A0A9P1H6A4_9PEZI</name>
<keyword evidence="9" id="KW-0496">Mitochondrion</keyword>
<dbReference type="GO" id="GO:0005634">
    <property type="term" value="C:nucleus"/>
    <property type="evidence" value="ECO:0007669"/>
    <property type="project" value="UniProtKB-SubCell"/>
</dbReference>
<evidence type="ECO:0000256" key="2">
    <source>
        <dbReference type="ARBA" id="ARBA00004173"/>
    </source>
</evidence>
<evidence type="ECO:0000313" key="14">
    <source>
        <dbReference type="EMBL" id="CAI4216110.1"/>
    </source>
</evidence>
<accession>A0A9P1H6A4</accession>
<reference evidence="14" key="1">
    <citation type="submission" date="2022-11" db="EMBL/GenBank/DDBJ databases">
        <authorList>
            <person name="Scott C."/>
            <person name="Bruce N."/>
        </authorList>
    </citation>
    <scope>NUCLEOTIDE SEQUENCE</scope>
</reference>
<dbReference type="CDD" id="cd12148">
    <property type="entry name" value="fungal_TF_MHR"/>
    <property type="match status" value="1"/>
</dbReference>
<feature type="compositionally biased region" description="Polar residues" evidence="13">
    <location>
        <begin position="257"/>
        <end position="275"/>
    </location>
</feature>
<dbReference type="InterPro" id="IPR051089">
    <property type="entry name" value="prtT"/>
</dbReference>
<evidence type="ECO:0000256" key="8">
    <source>
        <dbReference type="ARBA" id="ARBA00023125"/>
    </source>
</evidence>
<keyword evidence="4" id="KW-0812">Transmembrane</keyword>
<feature type="compositionally biased region" description="Polar residues" evidence="13">
    <location>
        <begin position="807"/>
        <end position="817"/>
    </location>
</feature>
<evidence type="ECO:0000256" key="12">
    <source>
        <dbReference type="ARBA" id="ARBA00023242"/>
    </source>
</evidence>